<name>A0A2C5X1Z7_9PEZI</name>
<protein>
    <submittedName>
        <fullName evidence="1">Uncharacterized protein</fullName>
    </submittedName>
</protein>
<organism evidence="1 2">
    <name type="scientific">Ceratocystis fimbriata CBS 114723</name>
    <dbReference type="NCBI Taxonomy" id="1035309"/>
    <lineage>
        <taxon>Eukaryota</taxon>
        <taxon>Fungi</taxon>
        <taxon>Dikarya</taxon>
        <taxon>Ascomycota</taxon>
        <taxon>Pezizomycotina</taxon>
        <taxon>Sordariomycetes</taxon>
        <taxon>Hypocreomycetidae</taxon>
        <taxon>Microascales</taxon>
        <taxon>Ceratocystidaceae</taxon>
        <taxon>Ceratocystis</taxon>
    </lineage>
</organism>
<accession>A0A2C5X1Z7</accession>
<sequence>MKPQQHQRHRRALSYLNGETCGQLNFWYLIGRNPNVRSHRGRGRERRSSGTCFAGPDLHRLVIIAAGSSWRTGRDPGA</sequence>
<dbReference type="Proteomes" id="UP000222788">
    <property type="component" value="Unassembled WGS sequence"/>
</dbReference>
<reference evidence="1 2" key="1">
    <citation type="journal article" date="2013" name="Fungal Biol.">
        <title>Analysis of microsatellite markers in the genome of the plant pathogen Ceratocystis fimbriata.</title>
        <authorList>
            <person name="Simpson M.C."/>
            <person name="Wilken P.M."/>
            <person name="Coetzee M.P."/>
            <person name="Wingfield M.J."/>
            <person name="Wingfield B.D."/>
        </authorList>
    </citation>
    <scope>NUCLEOTIDE SEQUENCE [LARGE SCALE GENOMIC DNA]</scope>
    <source>
        <strain evidence="1 2">CBS 114723</strain>
    </source>
</reference>
<keyword evidence="2" id="KW-1185">Reference proteome</keyword>
<evidence type="ECO:0000313" key="1">
    <source>
        <dbReference type="EMBL" id="PHH53838.1"/>
    </source>
</evidence>
<proteinExistence type="predicted"/>
<comment type="caution">
    <text evidence="1">The sequence shown here is derived from an EMBL/GenBank/DDBJ whole genome shotgun (WGS) entry which is preliminary data.</text>
</comment>
<reference evidence="1 2" key="2">
    <citation type="journal article" date="2013" name="IMA Fungus">
        <title>IMA Genome-F 1: Ceratocystis fimbriata: Draft nuclear genome sequence for the plant pathogen, Ceratocystis fimbriata.</title>
        <authorList>
            <person name="Wilken P.M."/>
            <person name="Steenkamp E.T."/>
            <person name="Wingfield M.J."/>
            <person name="de Beer Z.W."/>
            <person name="Wingfield B.D."/>
        </authorList>
    </citation>
    <scope>NUCLEOTIDE SEQUENCE [LARGE SCALE GENOMIC DNA]</scope>
    <source>
        <strain evidence="1 2">CBS 114723</strain>
    </source>
</reference>
<dbReference type="EMBL" id="APWK03000036">
    <property type="protein sequence ID" value="PHH53838.1"/>
    <property type="molecule type" value="Genomic_DNA"/>
</dbReference>
<evidence type="ECO:0000313" key="2">
    <source>
        <dbReference type="Proteomes" id="UP000222788"/>
    </source>
</evidence>
<dbReference type="AlphaFoldDB" id="A0A2C5X1Z7"/>
<gene>
    <name evidence="1" type="ORF">CFIMG_008100RA00001</name>
</gene>